<evidence type="ECO:0000313" key="2">
    <source>
        <dbReference type="Proteomes" id="UP000464378"/>
    </source>
</evidence>
<dbReference type="KEGG" id="tim:GMBLW1_08900"/>
<protein>
    <submittedName>
        <fullName evidence="1">Uncharacterized protein</fullName>
    </submittedName>
</protein>
<name>A0A6C2YN77_9BACT</name>
<dbReference type="AlphaFoldDB" id="A0A6C2YN77"/>
<reference evidence="1" key="1">
    <citation type="submission" date="2019-04" db="EMBL/GenBank/DDBJ databases">
        <authorList>
            <consortium name="Science for Life Laboratories"/>
        </authorList>
    </citation>
    <scope>NUCLEOTIDE SEQUENCE</scope>
    <source>
        <strain evidence="1">MBLW1</strain>
    </source>
</reference>
<proteinExistence type="predicted"/>
<evidence type="ECO:0000313" key="1">
    <source>
        <dbReference type="EMBL" id="VIP03070.1"/>
    </source>
</evidence>
<keyword evidence="2" id="KW-1185">Reference proteome</keyword>
<accession>A0A6C2YN77</accession>
<dbReference type="EMBL" id="LR593887">
    <property type="protein sequence ID" value="VTS03297.1"/>
    <property type="molecule type" value="Genomic_DNA"/>
</dbReference>
<dbReference type="Proteomes" id="UP000464378">
    <property type="component" value="Chromosome"/>
</dbReference>
<dbReference type="RefSeq" id="WP_162658179.1">
    <property type="nucleotide sequence ID" value="NZ_LR593887.1"/>
</dbReference>
<sequence length="215" mass="24303">MPLNPTNNWKVWANREPVTLVSVNRVEDTSWLLVDCKRRAIGYRELSASAGIYTGMDLVWLIPRVKLPDGIQPKLADRIVDSTGVAWTVLEAALNTWQSWWRLVTRNLVLVHQLRDTIALIRPTNRPDHAGGRVAEPTVLVANIPARIQLVAEESITRHGRLSMRRQYTAIIGQPLRTAPTDLVRDENGITYQVLSASNADRIDTLMELTLERID</sequence>
<dbReference type="InParanoid" id="A0A6C2YN77"/>
<organism evidence="1">
    <name type="scientific">Tuwongella immobilis</name>
    <dbReference type="NCBI Taxonomy" id="692036"/>
    <lineage>
        <taxon>Bacteria</taxon>
        <taxon>Pseudomonadati</taxon>
        <taxon>Planctomycetota</taxon>
        <taxon>Planctomycetia</taxon>
        <taxon>Gemmatales</taxon>
        <taxon>Gemmataceae</taxon>
        <taxon>Tuwongella</taxon>
    </lineage>
</organism>
<dbReference type="EMBL" id="LR586016">
    <property type="protein sequence ID" value="VIP03070.1"/>
    <property type="molecule type" value="Genomic_DNA"/>
</dbReference>
<gene>
    <name evidence="1" type="ORF">GMBLW1_08900</name>
</gene>